<dbReference type="SUPFAM" id="SSF88659">
    <property type="entry name" value="Sigma3 and sigma4 domains of RNA polymerase sigma factors"/>
    <property type="match status" value="1"/>
</dbReference>
<organism evidence="7 8">
    <name type="scientific">Pseudotamlana carrageenivorans</name>
    <dbReference type="NCBI Taxonomy" id="2069432"/>
    <lineage>
        <taxon>Bacteria</taxon>
        <taxon>Pseudomonadati</taxon>
        <taxon>Bacteroidota</taxon>
        <taxon>Flavobacteriia</taxon>
        <taxon>Flavobacteriales</taxon>
        <taxon>Flavobacteriaceae</taxon>
        <taxon>Pseudotamlana</taxon>
    </lineage>
</organism>
<dbReference type="GO" id="GO:0006352">
    <property type="term" value="P:DNA-templated transcription initiation"/>
    <property type="evidence" value="ECO:0007669"/>
    <property type="project" value="InterPro"/>
</dbReference>
<dbReference type="InterPro" id="IPR039425">
    <property type="entry name" value="RNA_pol_sigma-70-like"/>
</dbReference>
<dbReference type="InterPro" id="IPR013249">
    <property type="entry name" value="RNA_pol_sigma70_r4_t2"/>
</dbReference>
<accession>A0A2I7SES2</accession>
<dbReference type="Gene3D" id="1.10.10.10">
    <property type="entry name" value="Winged helix-like DNA-binding domain superfamily/Winged helix DNA-binding domain"/>
    <property type="match status" value="1"/>
</dbReference>
<reference evidence="8" key="1">
    <citation type="submission" date="2018-01" db="EMBL/GenBank/DDBJ databases">
        <title>Complete genome of Tamlana sp. UJ94.</title>
        <authorList>
            <person name="Jung J."/>
            <person name="Chung D."/>
            <person name="Bae S.S."/>
            <person name="Baek K."/>
        </authorList>
    </citation>
    <scope>NUCLEOTIDE SEQUENCE [LARGE SCALE GENOMIC DNA]</scope>
    <source>
        <strain evidence="8">UJ94</strain>
    </source>
</reference>
<evidence type="ECO:0000256" key="1">
    <source>
        <dbReference type="ARBA" id="ARBA00010641"/>
    </source>
</evidence>
<proteinExistence type="inferred from homology"/>
<evidence type="ECO:0000259" key="6">
    <source>
        <dbReference type="Pfam" id="PF08281"/>
    </source>
</evidence>
<gene>
    <name evidence="7" type="ORF">C1A40_02230</name>
</gene>
<evidence type="ECO:0000256" key="3">
    <source>
        <dbReference type="ARBA" id="ARBA00023082"/>
    </source>
</evidence>
<dbReference type="GO" id="GO:0003677">
    <property type="term" value="F:DNA binding"/>
    <property type="evidence" value="ECO:0007669"/>
    <property type="project" value="InterPro"/>
</dbReference>
<dbReference type="InterPro" id="IPR036388">
    <property type="entry name" value="WH-like_DNA-bd_sf"/>
</dbReference>
<sequence>MTIIGVVKIIFYISVNNNLLNSKLEQIDNNNLEAFIPLLKAGDKAAFKVIFEAYYKRLYAFALNYVKNTYAAEDIVTQVLLKLWQKRQKIDTIKNLKSYLYTMVKNAAIDFNKKERKMIRLDVKKHDTIPLKNQFIIEEETHAILFQALERLPEKCRKVFEMSCIDGVKYKDIAEELQISINTVKSQRARAVDLLKAQLKDYPFFQVLLATC</sequence>
<dbReference type="NCBIfam" id="TIGR02985">
    <property type="entry name" value="Sig70_bacteroi1"/>
    <property type="match status" value="1"/>
</dbReference>
<evidence type="ECO:0000256" key="2">
    <source>
        <dbReference type="ARBA" id="ARBA00023015"/>
    </source>
</evidence>
<dbReference type="PANTHER" id="PTHR43133:SF46">
    <property type="entry name" value="RNA POLYMERASE SIGMA-70 FACTOR ECF SUBFAMILY"/>
    <property type="match status" value="1"/>
</dbReference>
<dbReference type="PANTHER" id="PTHR43133">
    <property type="entry name" value="RNA POLYMERASE ECF-TYPE SIGMA FACTO"/>
    <property type="match status" value="1"/>
</dbReference>
<dbReference type="NCBIfam" id="TIGR02937">
    <property type="entry name" value="sigma70-ECF"/>
    <property type="match status" value="1"/>
</dbReference>
<dbReference type="CDD" id="cd06171">
    <property type="entry name" value="Sigma70_r4"/>
    <property type="match status" value="1"/>
</dbReference>
<dbReference type="GO" id="GO:0016987">
    <property type="term" value="F:sigma factor activity"/>
    <property type="evidence" value="ECO:0007669"/>
    <property type="project" value="UniProtKB-KW"/>
</dbReference>
<evidence type="ECO:0000313" key="8">
    <source>
        <dbReference type="Proteomes" id="UP000236592"/>
    </source>
</evidence>
<keyword evidence="2" id="KW-0805">Transcription regulation</keyword>
<dbReference type="InterPro" id="IPR007627">
    <property type="entry name" value="RNA_pol_sigma70_r2"/>
</dbReference>
<feature type="domain" description="RNA polymerase sigma factor 70 region 4 type 2" evidence="6">
    <location>
        <begin position="145"/>
        <end position="192"/>
    </location>
</feature>
<dbReference type="Pfam" id="PF08281">
    <property type="entry name" value="Sigma70_r4_2"/>
    <property type="match status" value="1"/>
</dbReference>
<comment type="similarity">
    <text evidence="1">Belongs to the sigma-70 factor family. ECF subfamily.</text>
</comment>
<dbReference type="KEGG" id="taj:C1A40_02230"/>
<feature type="domain" description="RNA polymerase sigma-70 region 2" evidence="5">
    <location>
        <begin position="50"/>
        <end position="116"/>
    </location>
</feature>
<dbReference type="InterPro" id="IPR013324">
    <property type="entry name" value="RNA_pol_sigma_r3/r4-like"/>
</dbReference>
<evidence type="ECO:0008006" key="9">
    <source>
        <dbReference type="Google" id="ProtNLM"/>
    </source>
</evidence>
<keyword evidence="4" id="KW-0804">Transcription</keyword>
<dbReference type="InterPro" id="IPR014327">
    <property type="entry name" value="RNA_pol_sigma70_bacteroid"/>
</dbReference>
<evidence type="ECO:0000259" key="5">
    <source>
        <dbReference type="Pfam" id="PF04542"/>
    </source>
</evidence>
<evidence type="ECO:0000256" key="4">
    <source>
        <dbReference type="ARBA" id="ARBA00023163"/>
    </source>
</evidence>
<dbReference type="Pfam" id="PF04542">
    <property type="entry name" value="Sigma70_r2"/>
    <property type="match status" value="1"/>
</dbReference>
<dbReference type="InterPro" id="IPR014284">
    <property type="entry name" value="RNA_pol_sigma-70_dom"/>
</dbReference>
<keyword evidence="3" id="KW-0731">Sigma factor</keyword>
<dbReference type="SUPFAM" id="SSF88946">
    <property type="entry name" value="Sigma2 domain of RNA polymerase sigma factors"/>
    <property type="match status" value="1"/>
</dbReference>
<dbReference type="AlphaFoldDB" id="A0A2I7SES2"/>
<evidence type="ECO:0000313" key="7">
    <source>
        <dbReference type="EMBL" id="AUS04360.1"/>
    </source>
</evidence>
<name>A0A2I7SES2_9FLAO</name>
<dbReference type="Proteomes" id="UP000236592">
    <property type="component" value="Chromosome"/>
</dbReference>
<dbReference type="Gene3D" id="1.10.1740.10">
    <property type="match status" value="1"/>
</dbReference>
<protein>
    <recommendedName>
        <fullName evidence="9">RNA polymerase sigma-70 factor</fullName>
    </recommendedName>
</protein>
<dbReference type="EMBL" id="CP025938">
    <property type="protein sequence ID" value="AUS04360.1"/>
    <property type="molecule type" value="Genomic_DNA"/>
</dbReference>
<keyword evidence="8" id="KW-1185">Reference proteome</keyword>
<dbReference type="InterPro" id="IPR013325">
    <property type="entry name" value="RNA_pol_sigma_r2"/>
</dbReference>